<proteinExistence type="predicted"/>
<accession>A0AA38J939</accession>
<feature type="signal peptide" evidence="1">
    <location>
        <begin position="1"/>
        <end position="23"/>
    </location>
</feature>
<organism evidence="2 3">
    <name type="scientific">Zophobas morio</name>
    <dbReference type="NCBI Taxonomy" id="2755281"/>
    <lineage>
        <taxon>Eukaryota</taxon>
        <taxon>Metazoa</taxon>
        <taxon>Ecdysozoa</taxon>
        <taxon>Arthropoda</taxon>
        <taxon>Hexapoda</taxon>
        <taxon>Insecta</taxon>
        <taxon>Pterygota</taxon>
        <taxon>Neoptera</taxon>
        <taxon>Endopterygota</taxon>
        <taxon>Coleoptera</taxon>
        <taxon>Polyphaga</taxon>
        <taxon>Cucujiformia</taxon>
        <taxon>Tenebrionidae</taxon>
        <taxon>Zophobas</taxon>
    </lineage>
</organism>
<dbReference type="EMBL" id="JALNTZ010000001">
    <property type="protein sequence ID" value="KAJ3666014.1"/>
    <property type="molecule type" value="Genomic_DNA"/>
</dbReference>
<gene>
    <name evidence="2" type="ORF">Zmor_001472</name>
</gene>
<reference evidence="2" key="1">
    <citation type="journal article" date="2023" name="G3 (Bethesda)">
        <title>Whole genome assemblies of Zophobas morio and Tenebrio molitor.</title>
        <authorList>
            <person name="Kaur S."/>
            <person name="Stinson S.A."/>
            <person name="diCenzo G.C."/>
        </authorList>
    </citation>
    <scope>NUCLEOTIDE SEQUENCE</scope>
    <source>
        <strain evidence="2">QUZm001</strain>
    </source>
</reference>
<evidence type="ECO:0000256" key="1">
    <source>
        <dbReference type="SAM" id="SignalP"/>
    </source>
</evidence>
<keyword evidence="1" id="KW-0732">Signal</keyword>
<name>A0AA38J939_9CUCU</name>
<evidence type="ECO:0000313" key="2">
    <source>
        <dbReference type="EMBL" id="KAJ3666014.1"/>
    </source>
</evidence>
<dbReference type="AlphaFoldDB" id="A0AA38J939"/>
<sequence length="129" mass="15375">MLDFRAGFMIFLSILCLIHLVHLKDDPFSCQCWDDYEVTNDTILEERGLECLGTSWITFNKRHYCNEPQLPICACTNASSILIDDTGTWCFHYNRSIPNRKWNCENKEEWNEYNEKYETFRQNKVSFVV</sequence>
<feature type="chain" id="PRO_5041455723" evidence="1">
    <location>
        <begin position="24"/>
        <end position="129"/>
    </location>
</feature>
<protein>
    <submittedName>
        <fullName evidence="2">Uncharacterized protein</fullName>
    </submittedName>
</protein>
<comment type="caution">
    <text evidence="2">The sequence shown here is derived from an EMBL/GenBank/DDBJ whole genome shotgun (WGS) entry which is preliminary data.</text>
</comment>
<dbReference type="Proteomes" id="UP001168821">
    <property type="component" value="Unassembled WGS sequence"/>
</dbReference>
<evidence type="ECO:0000313" key="3">
    <source>
        <dbReference type="Proteomes" id="UP001168821"/>
    </source>
</evidence>
<keyword evidence="3" id="KW-1185">Reference proteome</keyword>